<dbReference type="AlphaFoldDB" id="A0A7W5JW80"/>
<evidence type="ECO:0000313" key="1">
    <source>
        <dbReference type="EMBL" id="MBB3327464.1"/>
    </source>
</evidence>
<dbReference type="Proteomes" id="UP000565572">
    <property type="component" value="Unassembled WGS sequence"/>
</dbReference>
<accession>A0A7W5JW80</accession>
<dbReference type="EMBL" id="JACHZG010000001">
    <property type="protein sequence ID" value="MBB3327464.1"/>
    <property type="molecule type" value="Genomic_DNA"/>
</dbReference>
<name>A0A7W5JW80_9ACTN</name>
<organism evidence="1 2">
    <name type="scientific">Microlunatus antarcticus</name>
    <dbReference type="NCBI Taxonomy" id="53388"/>
    <lineage>
        <taxon>Bacteria</taxon>
        <taxon>Bacillati</taxon>
        <taxon>Actinomycetota</taxon>
        <taxon>Actinomycetes</taxon>
        <taxon>Propionibacteriales</taxon>
        <taxon>Propionibacteriaceae</taxon>
        <taxon>Microlunatus</taxon>
    </lineage>
</organism>
<sequence length="164" mass="17417">MNVTEEYKTAIRELRAALGADSEMVPVAALNQVLATTEMAPIVTADTKVEHGDHTKTSGSYFVLTKALALIGQWKDAKPTTDPDAGAYELTVKRRSALQDLSISSASGTPWVGTQGQVRPWSLDGGATLTAEYEGTASVTFPMGSASADDTERLLKELVGDLSR</sequence>
<comment type="caution">
    <text evidence="1">The sequence shown here is derived from an EMBL/GenBank/DDBJ whole genome shotgun (WGS) entry which is preliminary data.</text>
</comment>
<protein>
    <submittedName>
        <fullName evidence="1">Uncharacterized protein</fullName>
    </submittedName>
</protein>
<gene>
    <name evidence="1" type="ORF">FHX39_002408</name>
</gene>
<reference evidence="1 2" key="1">
    <citation type="submission" date="2020-08" db="EMBL/GenBank/DDBJ databases">
        <title>Sequencing the genomes of 1000 actinobacteria strains.</title>
        <authorList>
            <person name="Klenk H.-P."/>
        </authorList>
    </citation>
    <scope>NUCLEOTIDE SEQUENCE [LARGE SCALE GENOMIC DNA]</scope>
    <source>
        <strain evidence="1 2">DSM 11053</strain>
    </source>
</reference>
<dbReference type="RefSeq" id="WP_183338713.1">
    <property type="nucleotide sequence ID" value="NZ_JACHZG010000001.1"/>
</dbReference>
<evidence type="ECO:0000313" key="2">
    <source>
        <dbReference type="Proteomes" id="UP000565572"/>
    </source>
</evidence>
<keyword evidence="2" id="KW-1185">Reference proteome</keyword>
<proteinExistence type="predicted"/>